<accession>A0A507AEQ7</accession>
<evidence type="ECO:0008006" key="3">
    <source>
        <dbReference type="Google" id="ProtNLM"/>
    </source>
</evidence>
<dbReference type="Pfam" id="PF13875">
    <property type="entry name" value="DUF4202"/>
    <property type="match status" value="1"/>
</dbReference>
<sequence>MAPSLPSLPGNFATAQELIDQAHAQDPNKVKGKDGAETDAPYELHYAKKMTAWLAKRAPDASPVLQLACRAQHFRRWEIPRSSYPMTRPGYLTWRAKLKAQAAVQVAELLRSSSIRPPIPDADIDQVAALIRKEGLAGGEEDEEVQVLEDAACLVFLDDQFEAFETSVDEDKMVGILRKTWGKMSPAGRDLALQMDLGDRPKELVVKALEGS</sequence>
<dbReference type="InterPro" id="IPR025255">
    <property type="entry name" value="DUF4202"/>
</dbReference>
<gene>
    <name evidence="1" type="ORF">E0L32_011136</name>
</gene>
<dbReference type="GeneID" id="41978583"/>
<dbReference type="PANTHER" id="PTHR41729:SF1">
    <property type="entry name" value="GLUTAMYL-TRNA SYNTHETASE"/>
    <property type="match status" value="1"/>
</dbReference>
<dbReference type="RefSeq" id="XP_030988623.1">
    <property type="nucleotide sequence ID" value="XM_031133832.1"/>
</dbReference>
<dbReference type="Proteomes" id="UP000319257">
    <property type="component" value="Unassembled WGS sequence"/>
</dbReference>
<dbReference type="STRING" id="1093900.A0A507AEQ7"/>
<dbReference type="OrthoDB" id="417697at2759"/>
<dbReference type="AlphaFoldDB" id="A0A507AEQ7"/>
<protein>
    <recommendedName>
        <fullName evidence="3">Glutamyl-tRNA synthetase</fullName>
    </recommendedName>
</protein>
<dbReference type="EMBL" id="SKBQ01000099">
    <property type="protein sequence ID" value="TPX06912.1"/>
    <property type="molecule type" value="Genomic_DNA"/>
</dbReference>
<proteinExistence type="predicted"/>
<dbReference type="PANTHER" id="PTHR41729">
    <property type="entry name" value="GLUTAMYL-TRNA SYNTHETASE"/>
    <property type="match status" value="1"/>
</dbReference>
<comment type="caution">
    <text evidence="1">The sequence shown here is derived from an EMBL/GenBank/DDBJ whole genome shotgun (WGS) entry which is preliminary data.</text>
</comment>
<name>A0A507AEQ7_9PEZI</name>
<evidence type="ECO:0000313" key="1">
    <source>
        <dbReference type="EMBL" id="TPX06912.1"/>
    </source>
</evidence>
<organism evidence="1 2">
    <name type="scientific">Thyridium curvatum</name>
    <dbReference type="NCBI Taxonomy" id="1093900"/>
    <lineage>
        <taxon>Eukaryota</taxon>
        <taxon>Fungi</taxon>
        <taxon>Dikarya</taxon>
        <taxon>Ascomycota</taxon>
        <taxon>Pezizomycotina</taxon>
        <taxon>Sordariomycetes</taxon>
        <taxon>Sordariomycetidae</taxon>
        <taxon>Thyridiales</taxon>
        <taxon>Thyridiaceae</taxon>
        <taxon>Thyridium</taxon>
    </lineage>
</organism>
<reference evidence="1 2" key="1">
    <citation type="submission" date="2019-06" db="EMBL/GenBank/DDBJ databases">
        <title>Draft genome sequence of the filamentous fungus Phialemoniopsis curvata isolated from diesel fuel.</title>
        <authorList>
            <person name="Varaljay V.A."/>
            <person name="Lyon W.J."/>
            <person name="Crouch A.L."/>
            <person name="Drake C.E."/>
            <person name="Hollomon J.M."/>
            <person name="Nadeau L.J."/>
            <person name="Nunn H.S."/>
            <person name="Stevenson B.S."/>
            <person name="Bojanowski C.L."/>
            <person name="Crookes-Goodson W.J."/>
        </authorList>
    </citation>
    <scope>NUCLEOTIDE SEQUENCE [LARGE SCALE GENOMIC DNA]</scope>
    <source>
        <strain evidence="1 2">D216</strain>
    </source>
</reference>
<evidence type="ECO:0000313" key="2">
    <source>
        <dbReference type="Proteomes" id="UP000319257"/>
    </source>
</evidence>
<keyword evidence="2" id="KW-1185">Reference proteome</keyword>
<dbReference type="InParanoid" id="A0A507AEQ7"/>